<dbReference type="Proteomes" id="UP001632037">
    <property type="component" value="Unassembled WGS sequence"/>
</dbReference>
<keyword evidence="3" id="KW-0732">Signal</keyword>
<feature type="region of interest" description="Disordered" evidence="1">
    <location>
        <begin position="1462"/>
        <end position="1511"/>
    </location>
</feature>
<feature type="transmembrane region" description="Helical" evidence="2">
    <location>
        <begin position="1296"/>
        <end position="1320"/>
    </location>
</feature>
<feature type="compositionally biased region" description="Polar residues" evidence="1">
    <location>
        <begin position="1642"/>
        <end position="1653"/>
    </location>
</feature>
<evidence type="ECO:0000313" key="5">
    <source>
        <dbReference type="Proteomes" id="UP001632037"/>
    </source>
</evidence>
<name>A0ABD3FYJ3_9STRA</name>
<evidence type="ECO:0000256" key="2">
    <source>
        <dbReference type="SAM" id="Phobius"/>
    </source>
</evidence>
<protein>
    <recommendedName>
        <fullName evidence="6">Transmembrane protein</fullName>
    </recommendedName>
</protein>
<feature type="transmembrane region" description="Helical" evidence="2">
    <location>
        <begin position="1244"/>
        <end position="1261"/>
    </location>
</feature>
<evidence type="ECO:0000313" key="4">
    <source>
        <dbReference type="EMBL" id="KAL3671386.1"/>
    </source>
</evidence>
<keyword evidence="2" id="KW-0812">Transmembrane</keyword>
<reference evidence="4 5" key="1">
    <citation type="submission" date="2024-09" db="EMBL/GenBank/DDBJ databases">
        <title>Genome sequencing and assembly of Phytophthora oleae, isolate VK10A, causative agent of rot of olive drupes.</title>
        <authorList>
            <person name="Conti Taguali S."/>
            <person name="Riolo M."/>
            <person name="La Spada F."/>
            <person name="Cacciola S.O."/>
            <person name="Dionisio G."/>
        </authorList>
    </citation>
    <scope>NUCLEOTIDE SEQUENCE [LARGE SCALE GENOMIC DNA]</scope>
    <source>
        <strain evidence="4 5">VK10A</strain>
    </source>
</reference>
<feature type="compositionally biased region" description="Polar residues" evidence="1">
    <location>
        <begin position="1462"/>
        <end position="1479"/>
    </location>
</feature>
<keyword evidence="5" id="KW-1185">Reference proteome</keyword>
<dbReference type="EMBL" id="JBIMZQ010000005">
    <property type="protein sequence ID" value="KAL3671386.1"/>
    <property type="molecule type" value="Genomic_DNA"/>
</dbReference>
<evidence type="ECO:0000256" key="1">
    <source>
        <dbReference type="SAM" id="MobiDB-lite"/>
    </source>
</evidence>
<feature type="signal peptide" evidence="3">
    <location>
        <begin position="1"/>
        <end position="41"/>
    </location>
</feature>
<feature type="region of interest" description="Disordered" evidence="1">
    <location>
        <begin position="1595"/>
        <end position="1622"/>
    </location>
</feature>
<accession>A0ABD3FYJ3</accession>
<feature type="compositionally biased region" description="Low complexity" evidence="1">
    <location>
        <begin position="1613"/>
        <end position="1622"/>
    </location>
</feature>
<keyword evidence="2" id="KW-0472">Membrane</keyword>
<organism evidence="4 5">
    <name type="scientific">Phytophthora oleae</name>
    <dbReference type="NCBI Taxonomy" id="2107226"/>
    <lineage>
        <taxon>Eukaryota</taxon>
        <taxon>Sar</taxon>
        <taxon>Stramenopiles</taxon>
        <taxon>Oomycota</taxon>
        <taxon>Peronosporomycetes</taxon>
        <taxon>Peronosporales</taxon>
        <taxon>Peronosporaceae</taxon>
        <taxon>Phytophthora</taxon>
    </lineage>
</organism>
<evidence type="ECO:0000256" key="3">
    <source>
        <dbReference type="SAM" id="SignalP"/>
    </source>
</evidence>
<gene>
    <name evidence="4" type="ORF">V7S43_003312</name>
</gene>
<dbReference type="PANTHER" id="PTHR22050:SF0">
    <property type="entry name" value="TRANSMEMBRANE PROTEIN 131 HOMOLOG"/>
    <property type="match status" value="1"/>
</dbReference>
<evidence type="ECO:0008006" key="6">
    <source>
        <dbReference type="Google" id="ProtNLM"/>
    </source>
</evidence>
<keyword evidence="2" id="KW-1133">Transmembrane helix</keyword>
<feature type="region of interest" description="Disordered" evidence="1">
    <location>
        <begin position="1642"/>
        <end position="1665"/>
    </location>
</feature>
<comment type="caution">
    <text evidence="4">The sequence shown here is derived from an EMBL/GenBank/DDBJ whole genome shotgun (WGS) entry which is preliminary data.</text>
</comment>
<feature type="compositionally biased region" description="Low complexity" evidence="1">
    <location>
        <begin position="1595"/>
        <end position="1605"/>
    </location>
</feature>
<sequence>MRTSGGVDGPLRRLRGATAGPLHPLLALLLTLLFLSSLVAAESASQPHHAWNQQVSLDGHVTVGADGIATSRGAGRRRSDGLTITRSIPVERSITSDAAVDNQAIKFTPASVELGQLETCTPQSNYVAVENRGRISVRLDGADFTHEGFSLANDVRGIRLDPGDRFNVQFVFLPSEIEPNGVDAHLRLFTTSGLFSLPIRSPEVVLNRYGVAAIWASVPVGVRFGQSLQFVNPLNRTIRITEMYAMDSFVHLEMLNSSNWIGPRWPREGDDNEEEEIPGEYDLQRDYTRRADRGAWDMPAGTTSPLVKVSLKANTPVGEYFTYIQIAAGEQRLLTVPVRIAVLKPGIHIEPKVLDMGVLTDLRDDEHFETSFALYNAGVNPIEILELKILESRNLLVGAQLSGESSVIPPRTQVFDALTVQVRYGKDTASTCFASLLLTTNASSSELGQRKLKLFGRVAHGNVAFQLNETRFGVVMPLENDLHDAESVAANETDAEQTIPSRKLVSNIGENSSRGVMAGTTAFRKLQLWNKYDSPVELQRVWVELPNQDELMVYRFKQGIVPAGSPWPKISLRIAPHLESKLKLLSVRTYFLMVETNVSLHRIRISVYHGLLNVNSIRSLENYSVSGYYDERKPSECLAVPKGGLVTTELPRIDGGKGAISTQAVQICRSLLVDLQKVASHRSRTEVVTMTNENPVPLRMKIANVAGNDSVDLSITVDVALARSDASVSEQARYWSNAFGHNLSNNSASSLFSGGSFVLQPGYQVEFSVKVQAKDKRGELTVPIMTVETPVEVFHFYARLRSVQGTVEPVTPAIILPSMFPGRAKVIHLQYRNTFDHSVTPLGATLSSSTLKLLSMRGEMAPKRVENVLALLFSPAESTKCSDSMFLADCLLPLPETDDTQTCEQLSGYGAFVDKHDLEALRRRDAYWSRTQGSVVEAHVHLQTDIMEDVGNVTVKALLERPLVTTTLPHSSIGTFERKEFPLTELLELSHVFVNVWNPSNISIQMELTIAESEQELFYSCQGDQTNNNSVDTDDNSEGISSRCLAVWKAASVAAVTLQRDNREDIDVPSFYFPRQIVQVPAGAEAQLGPIYYLPSKVQEVTSTVFVRNDLSHIEPVPLFARSGKGILELLIDTPADSDKTLLVPKDLVGNAADRGYDGKLIFDVTKADASTDYTQTTNILLSNAGPFGLEIHSVKVEEPEGMMPSSTVSRMSEFQVALEHPRQENGGNGRFVLPPDKSARVRVSFSASCFSFGVTSWLIVDTSDSIKRIQLQGTIARDVAFSCQHSRMTVLLRNALYCAWIVATALAVISVLYTSFILLCGTRTHVTVLQKTQFLQLDDSKTKLNPVEHREELTASKTDGEEKGELRSFASITSLLEEMEQAAFTPSTRVVTPAVSELLEKRHKGLCSSVQGGLPLGNSANAETTEDPVLLSLKSERISPSVEAFTTTEEGLPSVQGEVVSSSIPSANTPQVSISKASNKVVGCSNDHKEDNDLSSNESNPEGVFDSGSSSYLTVAQPDAEELSADLPNLSFGDQLKLGPRSSEATGGPFEAFESLSARWRAEDQRHSLSELSPSLSGDFADWNDTLSLGTLGQGLLDSTTGGTPQHDKNVRSGSRSESSSFVGTPGLYLDEFSAFAAPTSSLSSGTASKANTKLAPPGFTPTDAKPLEVRAAFEQLRSSSGAVPSVGSASNSTDSFGDSSLFASKLPLFGPALPPTSEGHVNLGGVGRIGSGRSKVFRSLEPK</sequence>
<dbReference type="InterPro" id="IPR039877">
    <property type="entry name" value="TMEM131-like"/>
</dbReference>
<feature type="chain" id="PRO_5044839007" description="Transmembrane protein" evidence="3">
    <location>
        <begin position="42"/>
        <end position="1745"/>
    </location>
</feature>
<dbReference type="PANTHER" id="PTHR22050">
    <property type="entry name" value="RW1 PROTEIN HOMOLOG"/>
    <property type="match status" value="1"/>
</dbReference>
<proteinExistence type="predicted"/>